<dbReference type="AlphaFoldDB" id="A0A1E3PV88"/>
<dbReference type="GO" id="GO:0008270">
    <property type="term" value="F:zinc ion binding"/>
    <property type="evidence" value="ECO:0007669"/>
    <property type="project" value="InterPro"/>
</dbReference>
<dbReference type="STRING" id="675824.A0A1E3PV88"/>
<dbReference type="PROSITE" id="PS50048">
    <property type="entry name" value="ZN2_CY6_FUNGAL_2"/>
    <property type="match status" value="1"/>
</dbReference>
<dbReference type="PANTHER" id="PTHR38111">
    <property type="entry name" value="ZN(2)-C6 FUNGAL-TYPE DOMAIN-CONTAINING PROTEIN-RELATED"/>
    <property type="match status" value="1"/>
</dbReference>
<evidence type="ECO:0000313" key="2">
    <source>
        <dbReference type="EMBL" id="ODQ69333.1"/>
    </source>
</evidence>
<protein>
    <recommendedName>
        <fullName evidence="1">Zn(2)-C6 fungal-type domain-containing protein</fullName>
    </recommendedName>
</protein>
<dbReference type="SUPFAM" id="SSF57701">
    <property type="entry name" value="Zn2/Cys6 DNA-binding domain"/>
    <property type="match status" value="1"/>
</dbReference>
<evidence type="ECO:0000313" key="3">
    <source>
        <dbReference type="Proteomes" id="UP000094385"/>
    </source>
</evidence>
<dbReference type="Proteomes" id="UP000094385">
    <property type="component" value="Unassembled WGS sequence"/>
</dbReference>
<dbReference type="EMBL" id="KV454304">
    <property type="protein sequence ID" value="ODQ69333.1"/>
    <property type="molecule type" value="Genomic_DNA"/>
</dbReference>
<dbReference type="PROSITE" id="PS00463">
    <property type="entry name" value="ZN2_CY6_FUNGAL_1"/>
    <property type="match status" value="1"/>
</dbReference>
<dbReference type="Pfam" id="PF00172">
    <property type="entry name" value="Zn_clus"/>
    <property type="match status" value="1"/>
</dbReference>
<evidence type="ECO:0000259" key="1">
    <source>
        <dbReference type="PROSITE" id="PS50048"/>
    </source>
</evidence>
<name>A0A1E3PV88_LIPST</name>
<reference evidence="2 3" key="1">
    <citation type="journal article" date="2016" name="Proc. Natl. Acad. Sci. U.S.A.">
        <title>Comparative genomics of biotechnologically important yeasts.</title>
        <authorList>
            <person name="Riley R."/>
            <person name="Haridas S."/>
            <person name="Wolfe K.H."/>
            <person name="Lopes M.R."/>
            <person name="Hittinger C.T."/>
            <person name="Goeker M."/>
            <person name="Salamov A.A."/>
            <person name="Wisecaver J.H."/>
            <person name="Long T.M."/>
            <person name="Calvey C.H."/>
            <person name="Aerts A.L."/>
            <person name="Barry K.W."/>
            <person name="Choi C."/>
            <person name="Clum A."/>
            <person name="Coughlan A.Y."/>
            <person name="Deshpande S."/>
            <person name="Douglass A.P."/>
            <person name="Hanson S.J."/>
            <person name="Klenk H.-P."/>
            <person name="LaButti K.M."/>
            <person name="Lapidus A."/>
            <person name="Lindquist E.A."/>
            <person name="Lipzen A.M."/>
            <person name="Meier-Kolthoff J.P."/>
            <person name="Ohm R.A."/>
            <person name="Otillar R.P."/>
            <person name="Pangilinan J.L."/>
            <person name="Peng Y."/>
            <person name="Rokas A."/>
            <person name="Rosa C.A."/>
            <person name="Scheuner C."/>
            <person name="Sibirny A.A."/>
            <person name="Slot J.C."/>
            <person name="Stielow J.B."/>
            <person name="Sun H."/>
            <person name="Kurtzman C.P."/>
            <person name="Blackwell M."/>
            <person name="Grigoriev I.V."/>
            <person name="Jeffries T.W."/>
        </authorList>
    </citation>
    <scope>NUCLEOTIDE SEQUENCE [LARGE SCALE GENOMIC DNA]</scope>
    <source>
        <strain evidence="2 3">NRRL Y-11557</strain>
    </source>
</reference>
<dbReference type="Gene3D" id="4.10.240.10">
    <property type="entry name" value="Zn(2)-C6 fungal-type DNA-binding domain"/>
    <property type="match status" value="1"/>
</dbReference>
<dbReference type="GO" id="GO:0000981">
    <property type="term" value="F:DNA-binding transcription factor activity, RNA polymerase II-specific"/>
    <property type="evidence" value="ECO:0007669"/>
    <property type="project" value="InterPro"/>
</dbReference>
<gene>
    <name evidence="2" type="ORF">LIPSTDRAFT_107994</name>
</gene>
<organism evidence="2 3">
    <name type="scientific">Lipomyces starkeyi NRRL Y-11557</name>
    <dbReference type="NCBI Taxonomy" id="675824"/>
    <lineage>
        <taxon>Eukaryota</taxon>
        <taxon>Fungi</taxon>
        <taxon>Dikarya</taxon>
        <taxon>Ascomycota</taxon>
        <taxon>Saccharomycotina</taxon>
        <taxon>Lipomycetes</taxon>
        <taxon>Lipomycetales</taxon>
        <taxon>Lipomycetaceae</taxon>
        <taxon>Lipomyces</taxon>
    </lineage>
</organism>
<keyword evidence="3" id="KW-1185">Reference proteome</keyword>
<dbReference type="SMART" id="SM00066">
    <property type="entry name" value="GAL4"/>
    <property type="match status" value="1"/>
</dbReference>
<dbReference type="OrthoDB" id="5130013at2759"/>
<dbReference type="CDD" id="cd00067">
    <property type="entry name" value="GAL4"/>
    <property type="match status" value="1"/>
</dbReference>
<dbReference type="PANTHER" id="PTHR38111:SF11">
    <property type="entry name" value="TRANSCRIPTION FACTOR DOMAIN-CONTAINING PROTEIN-RELATED"/>
    <property type="match status" value="1"/>
</dbReference>
<sequence>MVGVAGGSKGCSTCRKRKIKCDLQLPVCGQCIRSRRQCSGPNLIRRMPVIQTKTIEHKFVLMSATPDQLRVDSSNEVTDLQYRSSVTSIATCGYARSSVLSPSSSSSLSSSPSLSDVPVDEIPTVLDKAVDEDEAISAHANDGPTEAVVGDDSDIMFAGPALGNAYFQVLLSSFMDHFCLMASTHFDGAVFDPWITSMPKFVYSATSALTYASRAVVVGHFSRVRPNRDLQLFGTQLYVQALHHQSSEISRSIRMPSVNDDIISTGLLLGLYEVFYCTTMDSWGELIKGCLELFELRGPHAFKTGLSSILFQSARTMLTIYVLAGVAPCFLAEPEWMTIPFETVPEKPPHQTLNDILLCIPQYQRIIYTYRPRSQGRRKLLLEQRMAAAAAFFGLVELRTKLDKWLVDYKRIISGIDSDHLPDSVLYTEDYYKKCDPNATDEQWSYCHIFKPPLVFANNSVANLIPLYYTALAIIQKVQCAAYDCAQEFPCGREDLVTMPLEDFEHLSALCVNRYNRLVCQSVEYVVGINPAVGTLNIVYPLKIAQGLLQDPLEKNWAFKWCEKLDKRFGLAISMIHVAEDGCDDTMIPELVDLLPTCSHCGEKIRANGPDLLEQTPSCLEFECVSNETISS</sequence>
<dbReference type="InterPro" id="IPR001138">
    <property type="entry name" value="Zn2Cys6_DnaBD"/>
</dbReference>
<proteinExistence type="predicted"/>
<feature type="domain" description="Zn(2)-C6 fungal-type" evidence="1">
    <location>
        <begin position="10"/>
        <end position="39"/>
    </location>
</feature>
<dbReference type="InterPro" id="IPR053178">
    <property type="entry name" value="Osmoadaptation_assoc"/>
</dbReference>
<accession>A0A1E3PV88</accession>
<dbReference type="InterPro" id="IPR036864">
    <property type="entry name" value="Zn2-C6_fun-type_DNA-bd_sf"/>
</dbReference>